<dbReference type="EMBL" id="AMCI01005235">
    <property type="protein sequence ID" value="EJW96535.1"/>
    <property type="molecule type" value="Genomic_DNA"/>
</dbReference>
<accession>J9C9J1</accession>
<gene>
    <name evidence="1" type="ORF">EVA_15357</name>
</gene>
<proteinExistence type="predicted"/>
<organism evidence="1">
    <name type="scientific">gut metagenome</name>
    <dbReference type="NCBI Taxonomy" id="749906"/>
    <lineage>
        <taxon>unclassified sequences</taxon>
        <taxon>metagenomes</taxon>
        <taxon>organismal metagenomes</taxon>
    </lineage>
</organism>
<reference evidence="1" key="1">
    <citation type="journal article" date="2012" name="PLoS ONE">
        <title>Gene sets for utilization of primary and secondary nutrition supplies in the distal gut of endangered iberian lynx.</title>
        <authorList>
            <person name="Alcaide M."/>
            <person name="Messina E."/>
            <person name="Richter M."/>
            <person name="Bargiela R."/>
            <person name="Peplies J."/>
            <person name="Huws S.A."/>
            <person name="Newbold C.J."/>
            <person name="Golyshin P.N."/>
            <person name="Simon M.A."/>
            <person name="Lopez G."/>
            <person name="Yakimov M.M."/>
            <person name="Ferrer M."/>
        </authorList>
    </citation>
    <scope>NUCLEOTIDE SEQUENCE</scope>
</reference>
<sequence length="64" mass="7471">MHLWMCFPLLQLPLQSQLPILHHLSALPPQQVLLQPVQEQRQVLMVLFSLSWLLPALEYISSKK</sequence>
<name>J9C9J1_9ZZZZ</name>
<comment type="caution">
    <text evidence="1">The sequence shown here is derived from an EMBL/GenBank/DDBJ whole genome shotgun (WGS) entry which is preliminary data.</text>
</comment>
<evidence type="ECO:0000313" key="1">
    <source>
        <dbReference type="EMBL" id="EJW96535.1"/>
    </source>
</evidence>
<dbReference type="AlphaFoldDB" id="J9C9J1"/>
<protein>
    <submittedName>
        <fullName evidence="1">Uncharacterized protein</fullName>
    </submittedName>
</protein>